<reference evidence="1" key="1">
    <citation type="journal article" date="2014" name="Genome Announc.">
        <title>Draft Genome Sequences of a Phylogenetically Diverse Suite of Pseudomonas syringae Strains from Multiple Source Populations.</title>
        <authorList>
            <person name="Baltrus D.A."/>
            <person name="Yourstone S."/>
            <person name="Lind A."/>
            <person name="Guilbaud C."/>
            <person name="Sands D.C."/>
            <person name="Jones C.D."/>
            <person name="Morris C.E."/>
            <person name="Dangl J.L."/>
        </authorList>
    </citation>
    <scope>NUCLEOTIDE SEQUENCE</scope>
    <source>
        <strain evidence="1">CC1417</strain>
    </source>
</reference>
<protein>
    <submittedName>
        <fullName evidence="1">Uncharacterized protein</fullName>
    </submittedName>
</protein>
<accession>A0AAU8LDT7</accession>
<sequence length="181" mass="19822">MIQNNSALQPLAVAVVAVASLLSSYEALASQPESLRPLFAAAPQRGVTPSLKAVGSEHQKALKSLSRCIAMFTEINKHAISKGFPKHMLMEDEARQLAIILFQVRTLESKTKAAAIPHGMEARHAELRRALAEARSEVAATFSLMQQYRGTPREFEGKTDLEALKVLAEKSTDRLLEMARA</sequence>
<proteinExistence type="predicted"/>
<reference evidence="1" key="2">
    <citation type="submission" date="2024-07" db="EMBL/GenBank/DDBJ databases">
        <title>A complete genome sequence for Pseudomonas syringae CC1417.</title>
        <authorList>
            <person name="Baltrus D.A."/>
        </authorList>
    </citation>
    <scope>NUCLEOTIDE SEQUENCE</scope>
    <source>
        <strain evidence="1">CC1417</strain>
    </source>
</reference>
<dbReference type="RefSeq" id="WP_024696144.1">
    <property type="nucleotide sequence ID" value="NZ_CP159362.1"/>
</dbReference>
<organism evidence="1">
    <name type="scientific">Pseudomonas syringae CC1417</name>
    <dbReference type="NCBI Taxonomy" id="1357272"/>
    <lineage>
        <taxon>Bacteria</taxon>
        <taxon>Pseudomonadati</taxon>
        <taxon>Pseudomonadota</taxon>
        <taxon>Gammaproteobacteria</taxon>
        <taxon>Pseudomonadales</taxon>
        <taxon>Pseudomonadaceae</taxon>
        <taxon>Pseudomonas</taxon>
        <taxon>Pseudomonas syringae</taxon>
    </lineage>
</organism>
<dbReference type="EMBL" id="CP159362">
    <property type="protein sequence ID" value="XCN66844.1"/>
    <property type="molecule type" value="Genomic_DNA"/>
</dbReference>
<gene>
    <name evidence="1" type="ORF">N011_20495</name>
</gene>
<dbReference type="AlphaFoldDB" id="A0AAU8LDT7"/>
<name>A0AAU8LDT7_PSESX</name>
<evidence type="ECO:0000313" key="1">
    <source>
        <dbReference type="EMBL" id="XCN66844.1"/>
    </source>
</evidence>